<evidence type="ECO:0000259" key="1">
    <source>
        <dbReference type="PROSITE" id="PS50075"/>
    </source>
</evidence>
<organism evidence="2 3">
    <name type="scientific">Nonomuraea solani</name>
    <dbReference type="NCBI Taxonomy" id="1144553"/>
    <lineage>
        <taxon>Bacteria</taxon>
        <taxon>Bacillati</taxon>
        <taxon>Actinomycetota</taxon>
        <taxon>Actinomycetes</taxon>
        <taxon>Streptosporangiales</taxon>
        <taxon>Streptosporangiaceae</taxon>
        <taxon>Nonomuraea</taxon>
    </lineage>
</organism>
<evidence type="ECO:0000313" key="3">
    <source>
        <dbReference type="Proteomes" id="UP000236732"/>
    </source>
</evidence>
<dbReference type="InterPro" id="IPR036736">
    <property type="entry name" value="ACP-like_sf"/>
</dbReference>
<evidence type="ECO:0000313" key="2">
    <source>
        <dbReference type="EMBL" id="SEH02920.1"/>
    </source>
</evidence>
<dbReference type="Proteomes" id="UP000236732">
    <property type="component" value="Unassembled WGS sequence"/>
</dbReference>
<dbReference type="SUPFAM" id="SSF47336">
    <property type="entry name" value="ACP-like"/>
    <property type="match status" value="1"/>
</dbReference>
<accession>A0A1H6EYF7</accession>
<dbReference type="PROSITE" id="PS50075">
    <property type="entry name" value="CARRIER"/>
    <property type="match status" value="1"/>
</dbReference>
<dbReference type="OrthoDB" id="3395095at2"/>
<dbReference type="InterPro" id="IPR009081">
    <property type="entry name" value="PP-bd_ACP"/>
</dbReference>
<keyword evidence="3" id="KW-1185">Reference proteome</keyword>
<dbReference type="AlphaFoldDB" id="A0A1H6EYF7"/>
<dbReference type="EMBL" id="FNVT01000031">
    <property type="protein sequence ID" value="SEH02920.1"/>
    <property type="molecule type" value="Genomic_DNA"/>
</dbReference>
<protein>
    <submittedName>
        <fullName evidence="2">Acyl carrier protein</fullName>
    </submittedName>
</protein>
<name>A0A1H6EYF7_9ACTN</name>
<dbReference type="Pfam" id="PF00550">
    <property type="entry name" value="PP-binding"/>
    <property type="match status" value="1"/>
</dbReference>
<reference evidence="2 3" key="1">
    <citation type="submission" date="2016-10" db="EMBL/GenBank/DDBJ databases">
        <authorList>
            <person name="de Groot N.N."/>
        </authorList>
    </citation>
    <scope>NUCLEOTIDE SEQUENCE [LARGE SCALE GENOMIC DNA]</scope>
    <source>
        <strain evidence="2 3">CGMCC 4.7037</strain>
    </source>
</reference>
<dbReference type="Gene3D" id="1.10.1200.10">
    <property type="entry name" value="ACP-like"/>
    <property type="match status" value="1"/>
</dbReference>
<dbReference type="RefSeq" id="WP_103963942.1">
    <property type="nucleotide sequence ID" value="NZ_FNVT01000031.1"/>
</dbReference>
<gene>
    <name evidence="2" type="ORF">SAMN05444920_13132</name>
</gene>
<sequence>MAIEAAIKKILATELFVEASPEKISDQESLRDVYGLDSLGFTELRVQCEDHFEVRISDADFQPENFRNIASLAGLIRRLRDGET</sequence>
<proteinExistence type="predicted"/>
<feature type="domain" description="Carrier" evidence="1">
    <location>
        <begin position="1"/>
        <end position="80"/>
    </location>
</feature>